<dbReference type="Pfam" id="PF00350">
    <property type="entry name" value="Dynamin_N"/>
    <property type="match status" value="1"/>
</dbReference>
<dbReference type="InterPro" id="IPR051943">
    <property type="entry name" value="TRAFAC_Dynamin-like_GTPase"/>
</dbReference>
<gene>
    <name evidence="3" type="ORF">MNBD_GAMMA26-234</name>
</gene>
<evidence type="ECO:0000256" key="1">
    <source>
        <dbReference type="SAM" id="MobiDB-lite"/>
    </source>
</evidence>
<dbReference type="PANTHER" id="PTHR43681:SF1">
    <property type="entry name" value="SARCALUMENIN"/>
    <property type="match status" value="1"/>
</dbReference>
<proteinExistence type="predicted"/>
<evidence type="ECO:0000259" key="2">
    <source>
        <dbReference type="Pfam" id="PF00350"/>
    </source>
</evidence>
<dbReference type="SUPFAM" id="SSF52540">
    <property type="entry name" value="P-loop containing nucleoside triphosphate hydrolases"/>
    <property type="match status" value="1"/>
</dbReference>
<dbReference type="AlphaFoldDB" id="A0A3B1B841"/>
<feature type="compositionally biased region" description="Basic residues" evidence="1">
    <location>
        <begin position="646"/>
        <end position="660"/>
    </location>
</feature>
<feature type="domain" description="Dynamin N-terminal" evidence="2">
    <location>
        <begin position="59"/>
        <end position="275"/>
    </location>
</feature>
<dbReference type="EMBL" id="UOFX01000012">
    <property type="protein sequence ID" value="VAX06480.1"/>
    <property type="molecule type" value="Genomic_DNA"/>
</dbReference>
<evidence type="ECO:0000313" key="3">
    <source>
        <dbReference type="EMBL" id="VAX06480.1"/>
    </source>
</evidence>
<organism evidence="3">
    <name type="scientific">hydrothermal vent metagenome</name>
    <dbReference type="NCBI Taxonomy" id="652676"/>
    <lineage>
        <taxon>unclassified sequences</taxon>
        <taxon>metagenomes</taxon>
        <taxon>ecological metagenomes</taxon>
    </lineage>
</organism>
<name>A0A3B1B841_9ZZZZ</name>
<dbReference type="InterPro" id="IPR027417">
    <property type="entry name" value="P-loop_NTPase"/>
</dbReference>
<reference evidence="3" key="1">
    <citation type="submission" date="2018-06" db="EMBL/GenBank/DDBJ databases">
        <authorList>
            <person name="Zhirakovskaya E."/>
        </authorList>
    </citation>
    <scope>NUCLEOTIDE SEQUENCE</scope>
</reference>
<dbReference type="Gene3D" id="3.40.50.300">
    <property type="entry name" value="P-loop containing nucleotide triphosphate hydrolases"/>
    <property type="match status" value="1"/>
</dbReference>
<feature type="region of interest" description="Disordered" evidence="1">
    <location>
        <begin position="640"/>
        <end position="660"/>
    </location>
</feature>
<protein>
    <recommendedName>
        <fullName evidence="2">Dynamin N-terminal domain-containing protein</fullName>
    </recommendedName>
</protein>
<dbReference type="PANTHER" id="PTHR43681">
    <property type="entry name" value="TRANSMEMBRANE GTPASE FZO"/>
    <property type="match status" value="1"/>
</dbReference>
<sequence>MGTIQLKQQLRVYDKWKTDLISTIKEYQPWLTAQGMATPEGDRRIANCIDTLENDRLTIAFVAEFSRGKTELINAIFFADYGRRMLPSTPGRTTMCPTEIFYDRNIEAAYVRLLPIETRLQDTSLAEQKKDATKWVHTPLCLHDTKQIQDAMSQVVETKRVTVEEAGRLGIYDDELELGGATSLTHVEIPKWRHALISFPHPLLRQGLSILDTPGLNALGHEPELTLSMLPEAQAVLFVLAADTGVTRTDLQMWQHHIKGFQASRQRGLMVVLNKIDTLWDDLEEKSSIQRAIKRQLTSTAKILGISEQAIFPVSAQKGLLAKVRDNESLLAESALPLLEAYLSGNILSAKQEILQETTAADICHMMEDTRSLISAGLVQLKNEQDELKTLSGESADIIVQLLRKAQAEKIQYLNDVNRFKSNKSKLSSQAQALRRILDMKELDQRITKAHANMLSNWTTIGLRSEMQNLFADLSGRMQLVVKHCEQSRKLIRTAYSHFQHDHGFAAIQPKMFSIMEYRMELKKLFLEAEQFRNSPSTLISVKRFVVKRFFSTIIERARGIFVRASEDADSWLDTAFHPLMYQIRDHQDLLEQKLKDLRKISTSRGTLEKRILQLDEEQKARNQQLTALHNMHNILVNSRPITEKKHPHPRLVRSNTARH</sequence>
<accession>A0A3B1B841</accession>
<dbReference type="InterPro" id="IPR045063">
    <property type="entry name" value="Dynamin_N"/>
</dbReference>